<dbReference type="Gene3D" id="1.10.510.10">
    <property type="entry name" value="Transferase(Phosphotransferase) domain 1"/>
    <property type="match status" value="1"/>
</dbReference>
<dbReference type="GO" id="GO:0004672">
    <property type="term" value="F:protein kinase activity"/>
    <property type="evidence" value="ECO:0000318"/>
    <property type="project" value="GO_Central"/>
</dbReference>
<reference evidence="6" key="2">
    <citation type="journal article" date="2007" name="Science">
        <title>Draft genome sequence of the sexually transmitted pathogen Trichomonas vaginalis.</title>
        <authorList>
            <person name="Carlton J.M."/>
            <person name="Hirt R.P."/>
            <person name="Silva J.C."/>
            <person name="Delcher A.L."/>
            <person name="Schatz M."/>
            <person name="Zhao Q."/>
            <person name="Wortman J.R."/>
            <person name="Bidwell S.L."/>
            <person name="Alsmark U.C.M."/>
            <person name="Besteiro S."/>
            <person name="Sicheritz-Ponten T."/>
            <person name="Noel C.J."/>
            <person name="Dacks J.B."/>
            <person name="Foster P.G."/>
            <person name="Simillion C."/>
            <person name="Van de Peer Y."/>
            <person name="Miranda-Saavedra D."/>
            <person name="Barton G.J."/>
            <person name="Westrop G.D."/>
            <person name="Mueller S."/>
            <person name="Dessi D."/>
            <person name="Fiori P.L."/>
            <person name="Ren Q."/>
            <person name="Paulsen I."/>
            <person name="Zhang H."/>
            <person name="Bastida-Corcuera F.D."/>
            <person name="Simoes-Barbosa A."/>
            <person name="Brown M.T."/>
            <person name="Hayes R.D."/>
            <person name="Mukherjee M."/>
            <person name="Okumura C.Y."/>
            <person name="Schneider R."/>
            <person name="Smith A.J."/>
            <person name="Vanacova S."/>
            <person name="Villalvazo M."/>
            <person name="Haas B.J."/>
            <person name="Pertea M."/>
            <person name="Feldblyum T.V."/>
            <person name="Utterback T.R."/>
            <person name="Shu C.L."/>
            <person name="Osoegawa K."/>
            <person name="de Jong P.J."/>
            <person name="Hrdy I."/>
            <person name="Horvathova L."/>
            <person name="Zubacova Z."/>
            <person name="Dolezal P."/>
            <person name="Malik S.B."/>
            <person name="Logsdon J.M. Jr."/>
            <person name="Henze K."/>
            <person name="Gupta A."/>
            <person name="Wang C.C."/>
            <person name="Dunne R.L."/>
            <person name="Upcroft J.A."/>
            <person name="Upcroft P."/>
            <person name="White O."/>
            <person name="Salzberg S.L."/>
            <person name="Tang P."/>
            <person name="Chiu C.-H."/>
            <person name="Lee Y.-S."/>
            <person name="Embley T.M."/>
            <person name="Coombs G.H."/>
            <person name="Mottram J.C."/>
            <person name="Tachezy J."/>
            <person name="Fraser-Liggett C.M."/>
            <person name="Johnson P.J."/>
        </authorList>
    </citation>
    <scope>NUCLEOTIDE SEQUENCE [LARGE SCALE GENOMIC DNA]</scope>
    <source>
        <strain evidence="6">G3</strain>
    </source>
</reference>
<dbReference type="eggNOG" id="KOG0192">
    <property type="taxonomic scope" value="Eukaryota"/>
</dbReference>
<keyword evidence="6" id="KW-0418">Kinase</keyword>
<keyword evidence="3 4" id="KW-0067">ATP-binding</keyword>
<dbReference type="InterPro" id="IPR050167">
    <property type="entry name" value="Ser_Thr_protein_kinase"/>
</dbReference>
<gene>
    <name evidence="6" type="ORF">TVAG_315000</name>
</gene>
<dbReference type="PROSITE" id="PS00108">
    <property type="entry name" value="PROTEIN_KINASE_ST"/>
    <property type="match status" value="1"/>
</dbReference>
<dbReference type="AlphaFoldDB" id="A2ETT9"/>
<organism evidence="6 7">
    <name type="scientific">Trichomonas vaginalis (strain ATCC PRA-98 / G3)</name>
    <dbReference type="NCBI Taxonomy" id="412133"/>
    <lineage>
        <taxon>Eukaryota</taxon>
        <taxon>Metamonada</taxon>
        <taxon>Parabasalia</taxon>
        <taxon>Trichomonadida</taxon>
        <taxon>Trichomonadidae</taxon>
        <taxon>Trichomonas</taxon>
    </lineage>
</organism>
<keyword evidence="7" id="KW-1185">Reference proteome</keyword>
<dbReference type="RefSeq" id="XP_001316193.1">
    <property type="nucleotide sequence ID" value="XM_001316158.1"/>
</dbReference>
<dbReference type="InParanoid" id="A2ETT9"/>
<keyword evidence="1" id="KW-0723">Serine/threonine-protein kinase</keyword>
<dbReference type="PANTHER" id="PTHR23257:SF958">
    <property type="entry name" value="SERINE_THREONINE-PROTEIN KINASE WNK4"/>
    <property type="match status" value="1"/>
</dbReference>
<evidence type="ECO:0000313" key="7">
    <source>
        <dbReference type="Proteomes" id="UP000001542"/>
    </source>
</evidence>
<dbReference type="EMBL" id="DS113489">
    <property type="protein sequence ID" value="EAY03970.1"/>
    <property type="molecule type" value="Genomic_DNA"/>
</dbReference>
<dbReference type="CDD" id="cd13999">
    <property type="entry name" value="STKc_MAP3K-like"/>
    <property type="match status" value="1"/>
</dbReference>
<reference evidence="6" key="1">
    <citation type="submission" date="2006-10" db="EMBL/GenBank/DDBJ databases">
        <authorList>
            <person name="Amadeo P."/>
            <person name="Zhao Q."/>
            <person name="Wortman J."/>
            <person name="Fraser-Liggett C."/>
            <person name="Carlton J."/>
        </authorList>
    </citation>
    <scope>NUCLEOTIDE SEQUENCE</scope>
    <source>
        <strain evidence="6">G3</strain>
    </source>
</reference>
<dbReference type="GO" id="GO:0005524">
    <property type="term" value="F:ATP binding"/>
    <property type="evidence" value="ECO:0007669"/>
    <property type="project" value="UniProtKB-UniRule"/>
</dbReference>
<dbReference type="VEuPathDB" id="TrichDB:TVAG_315000"/>
<dbReference type="GO" id="GO:0007165">
    <property type="term" value="P:signal transduction"/>
    <property type="evidence" value="ECO:0000318"/>
    <property type="project" value="GO_Central"/>
</dbReference>
<dbReference type="STRING" id="5722.A2ETT9"/>
<name>A2ETT9_TRIV3</name>
<protein>
    <submittedName>
        <fullName evidence="6">TKL family protein kinase</fullName>
    </submittedName>
</protein>
<dbReference type="VEuPathDB" id="TrichDB:TVAGG3_0045780"/>
<evidence type="ECO:0000256" key="4">
    <source>
        <dbReference type="PROSITE-ProRule" id="PRU10141"/>
    </source>
</evidence>
<feature type="domain" description="Protein kinase" evidence="5">
    <location>
        <begin position="200"/>
        <end position="457"/>
    </location>
</feature>
<dbReference type="Proteomes" id="UP000001542">
    <property type="component" value="Unassembled WGS sequence"/>
</dbReference>
<dbReference type="SMART" id="SM00220">
    <property type="entry name" value="S_TKc"/>
    <property type="match status" value="1"/>
</dbReference>
<accession>A2ETT9</accession>
<evidence type="ECO:0000313" key="6">
    <source>
        <dbReference type="EMBL" id="EAY03970.1"/>
    </source>
</evidence>
<evidence type="ECO:0000256" key="3">
    <source>
        <dbReference type="ARBA" id="ARBA00022840"/>
    </source>
</evidence>
<feature type="binding site" evidence="4">
    <location>
        <position position="230"/>
    </location>
    <ligand>
        <name>ATP</name>
        <dbReference type="ChEBI" id="CHEBI:30616"/>
    </ligand>
</feature>
<dbReference type="InterPro" id="IPR011009">
    <property type="entry name" value="Kinase-like_dom_sf"/>
</dbReference>
<dbReference type="KEGG" id="tva:4761818"/>
<dbReference type="SMR" id="A2ETT9"/>
<evidence type="ECO:0000256" key="1">
    <source>
        <dbReference type="ARBA" id="ARBA00022527"/>
    </source>
</evidence>
<dbReference type="InterPro" id="IPR017441">
    <property type="entry name" value="Protein_kinase_ATP_BS"/>
</dbReference>
<dbReference type="PANTHER" id="PTHR23257">
    <property type="entry name" value="SERINE-THREONINE PROTEIN KINASE"/>
    <property type="match status" value="1"/>
</dbReference>
<proteinExistence type="predicted"/>
<dbReference type="InterPro" id="IPR000719">
    <property type="entry name" value="Prot_kinase_dom"/>
</dbReference>
<keyword evidence="6" id="KW-0808">Transferase</keyword>
<dbReference type="GO" id="GO:0005737">
    <property type="term" value="C:cytoplasm"/>
    <property type="evidence" value="ECO:0000318"/>
    <property type="project" value="GO_Central"/>
</dbReference>
<dbReference type="PROSITE" id="PS50011">
    <property type="entry name" value="PROTEIN_KINASE_DOM"/>
    <property type="match status" value="1"/>
</dbReference>
<evidence type="ECO:0000259" key="5">
    <source>
        <dbReference type="PROSITE" id="PS50011"/>
    </source>
</evidence>
<evidence type="ECO:0000256" key="2">
    <source>
        <dbReference type="ARBA" id="ARBA00022741"/>
    </source>
</evidence>
<sequence>MDISRIWQDIQKQFKVCGFLEDQTAVHRKKFEFIFSQIRKSFAIIGTKIATVPNNPTNLEAIQKLQISINSLHDILSNNTLQTWTNTTIINKSNYIYKKLKKISLDIFASLKPLDIEAANCIEPESEQWDTYNITDLRAIQASFKQFLSLDKLDQEFAAKVRLRLQSVNNQLDNLPPDPEINYSPIPVHYKKWIVDYSNFEEIKEIGGGVSSVVYYGRDKRTGNEVAIKKFKFKRLNGPRLQSYQREAAVLANANHPALLHLVGVTDKIPFCIIMEWMPNHSLYHDLHSYHHLDATGRSITLYDIARGMQFLHNRQIVHRDLKSLNVLLDKDDRIRICDFGFSRHATDTTFMKHNIGTPHWMAPEVLQTNGRYTSKIDVYAFAIVAWEIAVGKVPYQGMDSNSIIHQVLNNDLRPQIPEDLNPPMRDLITMCWERDPDIRPTFDEIVKRLSTGEIVFNGCDVSEFKKYVAQTSNTSEQLKNDVKKILSDIGNNTANQIRKLQMLGLPSDIVDECWEYISKIEKQEDKVEFTTLFFATKKLPEVVKFLRSLPNGSVPPSVAVRLVEQISSIDEKTDEDIVATGCKSGCADLCAIYSKRPKNIATSLEVCASVGVDQALKAAVEDVCVSALSSNEDYLVAAGVRCLIGLDEAKRIPKSSISSMLRSGNVTLHNLALLAISLSPFLANDVIDDVFDLLSKEKLATMAIVAAAGDQTMSIPVLERIEKKTGDLEIDEIKCLLRAAKLKQSLNVIQRILSARKIPEEIDQKSQISSKLVKLFQK</sequence>
<dbReference type="PROSITE" id="PS00107">
    <property type="entry name" value="PROTEIN_KINASE_ATP"/>
    <property type="match status" value="1"/>
</dbReference>
<dbReference type="InterPro" id="IPR008271">
    <property type="entry name" value="Ser/Thr_kinase_AS"/>
</dbReference>
<dbReference type="SUPFAM" id="SSF56112">
    <property type="entry name" value="Protein kinase-like (PK-like)"/>
    <property type="match status" value="1"/>
</dbReference>
<dbReference type="Pfam" id="PF07714">
    <property type="entry name" value="PK_Tyr_Ser-Thr"/>
    <property type="match status" value="1"/>
</dbReference>
<keyword evidence="2 4" id="KW-0547">Nucleotide-binding</keyword>
<dbReference type="OrthoDB" id="4062651at2759"/>
<dbReference type="InterPro" id="IPR001245">
    <property type="entry name" value="Ser-Thr/Tyr_kinase_cat_dom"/>
</dbReference>